<dbReference type="EMBL" id="JAYKXN010000003">
    <property type="protein sequence ID" value="KAK7304113.1"/>
    <property type="molecule type" value="Genomic_DNA"/>
</dbReference>
<reference evidence="2 3" key="1">
    <citation type="submission" date="2024-01" db="EMBL/GenBank/DDBJ databases">
        <title>The genomes of 5 underutilized Papilionoideae crops provide insights into root nodulation and disease resistance.</title>
        <authorList>
            <person name="Yuan L."/>
        </authorList>
    </citation>
    <scope>NUCLEOTIDE SEQUENCE [LARGE SCALE GENOMIC DNA]</scope>
    <source>
        <strain evidence="2">LY-2023</strain>
        <tissue evidence="2">Leaf</tissue>
    </source>
</reference>
<evidence type="ECO:0000313" key="2">
    <source>
        <dbReference type="EMBL" id="KAK7304113.1"/>
    </source>
</evidence>
<dbReference type="Proteomes" id="UP001359559">
    <property type="component" value="Unassembled WGS sequence"/>
</dbReference>
<protein>
    <submittedName>
        <fullName evidence="2">Uncharacterized protein</fullName>
    </submittedName>
</protein>
<organism evidence="2 3">
    <name type="scientific">Clitoria ternatea</name>
    <name type="common">Butterfly pea</name>
    <dbReference type="NCBI Taxonomy" id="43366"/>
    <lineage>
        <taxon>Eukaryota</taxon>
        <taxon>Viridiplantae</taxon>
        <taxon>Streptophyta</taxon>
        <taxon>Embryophyta</taxon>
        <taxon>Tracheophyta</taxon>
        <taxon>Spermatophyta</taxon>
        <taxon>Magnoliopsida</taxon>
        <taxon>eudicotyledons</taxon>
        <taxon>Gunneridae</taxon>
        <taxon>Pentapetalae</taxon>
        <taxon>rosids</taxon>
        <taxon>fabids</taxon>
        <taxon>Fabales</taxon>
        <taxon>Fabaceae</taxon>
        <taxon>Papilionoideae</taxon>
        <taxon>50 kb inversion clade</taxon>
        <taxon>NPAAA clade</taxon>
        <taxon>indigoferoid/millettioid clade</taxon>
        <taxon>Phaseoleae</taxon>
        <taxon>Clitoria</taxon>
    </lineage>
</organism>
<feature type="compositionally biased region" description="Basic and acidic residues" evidence="1">
    <location>
        <begin position="28"/>
        <end position="73"/>
    </location>
</feature>
<feature type="region of interest" description="Disordered" evidence="1">
    <location>
        <begin position="1"/>
        <end position="106"/>
    </location>
</feature>
<evidence type="ECO:0000313" key="3">
    <source>
        <dbReference type="Proteomes" id="UP001359559"/>
    </source>
</evidence>
<sequence>MEMEDGGDGANEDNFEPLFTIPSPQNIAKDHSIKLRSKKNEDQAMEMEDRGDGVNRDNFEVESDEHKKHEGDKRKHGAEIGGLMVVETDTSNDDDGKDDPENLLYK</sequence>
<gene>
    <name evidence="2" type="ORF">RJT34_15171</name>
</gene>
<keyword evidence="3" id="KW-1185">Reference proteome</keyword>
<accession>A0AAN9PNL5</accession>
<feature type="compositionally biased region" description="Acidic residues" evidence="1">
    <location>
        <begin position="1"/>
        <end position="15"/>
    </location>
</feature>
<dbReference type="AlphaFoldDB" id="A0AAN9PNL5"/>
<comment type="caution">
    <text evidence="2">The sequence shown here is derived from an EMBL/GenBank/DDBJ whole genome shotgun (WGS) entry which is preliminary data.</text>
</comment>
<name>A0AAN9PNL5_CLITE</name>
<evidence type="ECO:0000256" key="1">
    <source>
        <dbReference type="SAM" id="MobiDB-lite"/>
    </source>
</evidence>
<proteinExistence type="predicted"/>